<dbReference type="GO" id="GO:0005886">
    <property type="term" value="C:plasma membrane"/>
    <property type="evidence" value="ECO:0007669"/>
    <property type="project" value="InterPro"/>
</dbReference>
<dbReference type="GO" id="GO:0015221">
    <property type="term" value="F:lipopolysaccharide transmembrane transporter activity"/>
    <property type="evidence" value="ECO:0007669"/>
    <property type="project" value="InterPro"/>
</dbReference>
<feature type="region of interest" description="Disordered" evidence="1">
    <location>
        <begin position="186"/>
        <end position="206"/>
    </location>
</feature>
<organism evidence="2 3">
    <name type="scientific">Chitinophaga skermanii</name>
    <dbReference type="NCBI Taxonomy" id="331697"/>
    <lineage>
        <taxon>Bacteria</taxon>
        <taxon>Pseudomonadati</taxon>
        <taxon>Bacteroidota</taxon>
        <taxon>Chitinophagia</taxon>
        <taxon>Chitinophagales</taxon>
        <taxon>Chitinophagaceae</taxon>
        <taxon>Chitinophaga</taxon>
    </lineage>
</organism>
<keyword evidence="3" id="KW-1185">Reference proteome</keyword>
<dbReference type="Pfam" id="PF06835">
    <property type="entry name" value="LptC"/>
    <property type="match status" value="1"/>
</dbReference>
<proteinExistence type="predicted"/>
<dbReference type="Proteomes" id="UP000249547">
    <property type="component" value="Unassembled WGS sequence"/>
</dbReference>
<sequence>MMLMAATAGLFSCENDMNDVNAVQGNNKGIEKGDSITAMYSQKGIVKAELRSPYMERHIEDVKPYVIFPKGLHVDFFDDSTKVSGELQADWGKYFDNDADIFLKKNVVFINLKEQRRLDCQELTWDSKKGMFFCNSNVRISTPNDTLYGTGMESDQNFANYKIFNPSGTLPGGFIDTAATAPVDTTAGNPVPVAPATPANPKPTVQ</sequence>
<dbReference type="Gene3D" id="2.60.450.10">
    <property type="entry name" value="Lipopolysaccharide (LPS) transport protein A like domain"/>
    <property type="match status" value="1"/>
</dbReference>
<protein>
    <submittedName>
        <fullName evidence="2">LPS export ABC transporter protein LptC</fullName>
    </submittedName>
</protein>
<evidence type="ECO:0000313" key="2">
    <source>
        <dbReference type="EMBL" id="RAJ01726.1"/>
    </source>
</evidence>
<feature type="compositionally biased region" description="Pro residues" evidence="1">
    <location>
        <begin position="192"/>
        <end position="206"/>
    </location>
</feature>
<comment type="caution">
    <text evidence="2">The sequence shown here is derived from an EMBL/GenBank/DDBJ whole genome shotgun (WGS) entry which is preliminary data.</text>
</comment>
<reference evidence="2 3" key="1">
    <citation type="submission" date="2018-06" db="EMBL/GenBank/DDBJ databases">
        <title>Genomic Encyclopedia of Archaeal and Bacterial Type Strains, Phase II (KMG-II): from individual species to whole genera.</title>
        <authorList>
            <person name="Goeker M."/>
        </authorList>
    </citation>
    <scope>NUCLEOTIDE SEQUENCE [LARGE SCALE GENOMIC DNA]</scope>
    <source>
        <strain evidence="2 3">DSM 23857</strain>
    </source>
</reference>
<dbReference type="EMBL" id="QLLL01000007">
    <property type="protein sequence ID" value="RAJ01726.1"/>
    <property type="molecule type" value="Genomic_DNA"/>
</dbReference>
<dbReference type="AlphaFoldDB" id="A0A327QAS2"/>
<dbReference type="InterPro" id="IPR026265">
    <property type="entry name" value="LptC"/>
</dbReference>
<dbReference type="InterPro" id="IPR010664">
    <property type="entry name" value="LipoPS_assembly_LptC-rel"/>
</dbReference>
<evidence type="ECO:0000256" key="1">
    <source>
        <dbReference type="SAM" id="MobiDB-lite"/>
    </source>
</evidence>
<accession>A0A327QAS2</accession>
<dbReference type="NCBIfam" id="TIGR04409">
    <property type="entry name" value="LptC_YrbK"/>
    <property type="match status" value="1"/>
</dbReference>
<evidence type="ECO:0000313" key="3">
    <source>
        <dbReference type="Proteomes" id="UP000249547"/>
    </source>
</evidence>
<gene>
    <name evidence="2" type="ORF">LX64_03944</name>
</gene>
<name>A0A327QAS2_9BACT</name>